<dbReference type="EMBL" id="LVVY01000091">
    <property type="protein sequence ID" value="OAM76704.1"/>
    <property type="molecule type" value="Genomic_DNA"/>
</dbReference>
<reference evidence="2 3" key="1">
    <citation type="submission" date="2016-03" db="EMBL/GenBank/DDBJ databases">
        <title>Genome sequencing of Devosia sp. S37.</title>
        <authorList>
            <person name="Mohd Nor M."/>
        </authorList>
    </citation>
    <scope>NUCLEOTIDE SEQUENCE [LARGE SCALE GENOMIC DNA]</scope>
    <source>
        <strain evidence="2 3">S37</strain>
    </source>
</reference>
<dbReference type="Pfam" id="PF20057">
    <property type="entry name" value="DUF6456"/>
    <property type="match status" value="1"/>
</dbReference>
<organism evidence="2 3">
    <name type="scientific">Devosia elaeis</name>
    <dbReference type="NCBI Taxonomy" id="1770058"/>
    <lineage>
        <taxon>Bacteria</taxon>
        <taxon>Pseudomonadati</taxon>
        <taxon>Pseudomonadota</taxon>
        <taxon>Alphaproteobacteria</taxon>
        <taxon>Hyphomicrobiales</taxon>
        <taxon>Devosiaceae</taxon>
        <taxon>Devosia</taxon>
    </lineage>
</organism>
<comment type="caution">
    <text evidence="2">The sequence shown here is derived from an EMBL/GenBank/DDBJ whole genome shotgun (WGS) entry which is preliminary data.</text>
</comment>
<dbReference type="Proteomes" id="UP000078389">
    <property type="component" value="Unassembled WGS sequence"/>
</dbReference>
<evidence type="ECO:0000313" key="3">
    <source>
        <dbReference type="Proteomes" id="UP000078389"/>
    </source>
</evidence>
<proteinExistence type="predicted"/>
<name>A0A178HXE3_9HYPH</name>
<protein>
    <recommendedName>
        <fullName evidence="1">DUF6456 domain-containing protein</fullName>
    </recommendedName>
</protein>
<sequence>MQKGEIAPEAVMRLAVGGGGERFLAAHHVEAARRLARLFDRARMMQRVTMSYDPARAGGGRDRPRQGDLADSAIQARRVLDGLARRMPRDCWNMLTDVCGFDKGLQQIETERNWPRRSAKLVLRIGLDQLTSIMGLGEKAEGRAASATRNWLPERPPMFAEPTE</sequence>
<accession>A0A178HXE3</accession>
<evidence type="ECO:0000313" key="2">
    <source>
        <dbReference type="EMBL" id="OAM76704.1"/>
    </source>
</evidence>
<evidence type="ECO:0000259" key="1">
    <source>
        <dbReference type="Pfam" id="PF20057"/>
    </source>
</evidence>
<keyword evidence="3" id="KW-1185">Reference proteome</keyword>
<dbReference type="InterPro" id="IPR045599">
    <property type="entry name" value="DUF6456"/>
</dbReference>
<gene>
    <name evidence="2" type="ORF">A3840_12195</name>
</gene>
<feature type="domain" description="DUF6456" evidence="1">
    <location>
        <begin position="17"/>
        <end position="132"/>
    </location>
</feature>
<dbReference type="AlphaFoldDB" id="A0A178HXE3"/>
<dbReference type="STRING" id="1770058.A3840_12195"/>